<protein>
    <submittedName>
        <fullName evidence="2">Uncharacterized protein</fullName>
    </submittedName>
</protein>
<sequence length="198" mass="20277">VHLDALEATVARYKKAGIEGASFTGAEKHPAAWRAQRLEAESPQTQVIALNGRLSGLKGKLAKLETGKDDKAKAAEEARKDLGQRIADREAHATDLDNTKLAILEVEREVQAAAPRLAPAAAPGGGAHQAPAPALDAAQQEALSQEVLAEGASAPRLAPGAAKVLVGLLGKARGSGGSGGVADAADDEQTPDSFDQET</sequence>
<accession>A0ABN9S997</accession>
<reference evidence="2" key="1">
    <citation type="submission" date="2023-10" db="EMBL/GenBank/DDBJ databases">
        <authorList>
            <person name="Chen Y."/>
            <person name="Shah S."/>
            <person name="Dougan E. K."/>
            <person name="Thang M."/>
            <person name="Chan C."/>
        </authorList>
    </citation>
    <scope>NUCLEOTIDE SEQUENCE [LARGE SCALE GENOMIC DNA]</scope>
</reference>
<dbReference type="Proteomes" id="UP001189429">
    <property type="component" value="Unassembled WGS sequence"/>
</dbReference>
<keyword evidence="3" id="KW-1185">Reference proteome</keyword>
<dbReference type="EMBL" id="CAUYUJ010010061">
    <property type="protein sequence ID" value="CAK0828470.1"/>
    <property type="molecule type" value="Genomic_DNA"/>
</dbReference>
<feature type="compositionally biased region" description="Acidic residues" evidence="1">
    <location>
        <begin position="184"/>
        <end position="198"/>
    </location>
</feature>
<comment type="caution">
    <text evidence="2">The sequence shown here is derived from an EMBL/GenBank/DDBJ whole genome shotgun (WGS) entry which is preliminary data.</text>
</comment>
<evidence type="ECO:0000313" key="2">
    <source>
        <dbReference type="EMBL" id="CAK0828470.1"/>
    </source>
</evidence>
<name>A0ABN9S997_9DINO</name>
<feature type="non-terminal residue" evidence="2">
    <location>
        <position position="1"/>
    </location>
</feature>
<evidence type="ECO:0000313" key="3">
    <source>
        <dbReference type="Proteomes" id="UP001189429"/>
    </source>
</evidence>
<feature type="non-terminal residue" evidence="2">
    <location>
        <position position="198"/>
    </location>
</feature>
<feature type="region of interest" description="Disordered" evidence="1">
    <location>
        <begin position="173"/>
        <end position="198"/>
    </location>
</feature>
<organism evidence="2 3">
    <name type="scientific">Prorocentrum cordatum</name>
    <dbReference type="NCBI Taxonomy" id="2364126"/>
    <lineage>
        <taxon>Eukaryota</taxon>
        <taxon>Sar</taxon>
        <taxon>Alveolata</taxon>
        <taxon>Dinophyceae</taxon>
        <taxon>Prorocentrales</taxon>
        <taxon>Prorocentraceae</taxon>
        <taxon>Prorocentrum</taxon>
    </lineage>
</organism>
<gene>
    <name evidence="2" type="ORF">PCOR1329_LOCUS27679</name>
</gene>
<evidence type="ECO:0000256" key="1">
    <source>
        <dbReference type="SAM" id="MobiDB-lite"/>
    </source>
</evidence>
<proteinExistence type="predicted"/>
<feature type="region of interest" description="Disordered" evidence="1">
    <location>
        <begin position="115"/>
        <end position="143"/>
    </location>
</feature>